<dbReference type="Proteomes" id="UP000054423">
    <property type="component" value="Unassembled WGS sequence"/>
</dbReference>
<reference evidence="2" key="1">
    <citation type="submission" date="2013-11" db="EMBL/GenBank/DDBJ databases">
        <title>The Genome Sequence of Phytophthora parasitica CHvinca01.</title>
        <authorList>
            <consortium name="The Broad Institute Genomics Platform"/>
            <person name="Russ C."/>
            <person name="Tyler B."/>
            <person name="Panabieres F."/>
            <person name="Shan W."/>
            <person name="Tripathy S."/>
            <person name="Grunwald N."/>
            <person name="Machado M."/>
            <person name="Johnson C.S."/>
            <person name="Arredondo F."/>
            <person name="Hong C."/>
            <person name="Coffey M."/>
            <person name="Young S.K."/>
            <person name="Zeng Q."/>
            <person name="Gargeya S."/>
            <person name="Fitzgerald M."/>
            <person name="Abouelleil A."/>
            <person name="Alvarado L."/>
            <person name="Chapman S.B."/>
            <person name="Gainer-Dewar J."/>
            <person name="Goldberg J."/>
            <person name="Griggs A."/>
            <person name="Gujja S."/>
            <person name="Hansen M."/>
            <person name="Howarth C."/>
            <person name="Imamovic A."/>
            <person name="Ireland A."/>
            <person name="Larimer J."/>
            <person name="McCowan C."/>
            <person name="Murphy C."/>
            <person name="Pearson M."/>
            <person name="Poon T.W."/>
            <person name="Priest M."/>
            <person name="Roberts A."/>
            <person name="Saif S."/>
            <person name="Shea T."/>
            <person name="Sykes S."/>
            <person name="Wortman J."/>
            <person name="Nusbaum C."/>
            <person name="Birren B."/>
        </authorList>
    </citation>
    <scope>NUCLEOTIDE SEQUENCE [LARGE SCALE GENOMIC DNA]</scope>
    <source>
        <strain evidence="2">CHvinca01</strain>
    </source>
</reference>
<dbReference type="Proteomes" id="UP000053236">
    <property type="component" value="Unassembled WGS sequence"/>
</dbReference>
<reference evidence="1" key="2">
    <citation type="submission" date="2013-11" db="EMBL/GenBank/DDBJ databases">
        <title>The Genome Sequence of Phytophthora parasitica CJ02B3.</title>
        <authorList>
            <consortium name="The Broad Institute Genomics Platform"/>
            <person name="Russ C."/>
            <person name="Tyler B."/>
            <person name="Panabieres F."/>
            <person name="Shan W."/>
            <person name="Tripathy S."/>
            <person name="Grunwald N."/>
            <person name="Machado M."/>
            <person name="Johnson C.S."/>
            <person name="Arredondo F."/>
            <person name="Hong C."/>
            <person name="Coffey M."/>
            <person name="Young S.K."/>
            <person name="Zeng Q."/>
            <person name="Gargeya S."/>
            <person name="Fitzgerald M."/>
            <person name="Abouelleil A."/>
            <person name="Alvarado L."/>
            <person name="Chapman S.B."/>
            <person name="Gainer-Dewar J."/>
            <person name="Goldberg J."/>
            <person name="Griggs A."/>
            <person name="Gujja S."/>
            <person name="Hansen M."/>
            <person name="Howarth C."/>
            <person name="Imamovic A."/>
            <person name="Ireland A."/>
            <person name="Larimer J."/>
            <person name="McCowan C."/>
            <person name="Murphy C."/>
            <person name="Pearson M."/>
            <person name="Poon T.W."/>
            <person name="Priest M."/>
            <person name="Roberts A."/>
            <person name="Saif S."/>
            <person name="Shea T."/>
            <person name="Sykes S."/>
            <person name="Wortman J."/>
            <person name="Nusbaum C."/>
            <person name="Birren B."/>
        </authorList>
    </citation>
    <scope>NUCLEOTIDE SEQUENCE [LARGE SCALE GENOMIC DNA]</scope>
    <source>
        <strain evidence="1">CJ02B3</strain>
    </source>
</reference>
<protein>
    <submittedName>
        <fullName evidence="2">Uncharacterized protein</fullName>
    </submittedName>
</protein>
<feature type="non-terminal residue" evidence="2">
    <location>
        <position position="1"/>
    </location>
</feature>
<accession>W2KIK5</accession>
<dbReference type="AlphaFoldDB" id="W2KIK5"/>
<name>W2KIK5_PHYNI</name>
<evidence type="ECO:0000313" key="2">
    <source>
        <dbReference type="EMBL" id="ETL84882.1"/>
    </source>
</evidence>
<evidence type="ECO:0000313" key="1">
    <source>
        <dbReference type="EMBL" id="ETK78215.1"/>
    </source>
</evidence>
<proteinExistence type="predicted"/>
<gene>
    <name evidence="1" type="ORF">L915_15704</name>
    <name evidence="2" type="ORF">L917_15418</name>
</gene>
<organism evidence="2">
    <name type="scientific">Phytophthora nicotianae</name>
    <name type="common">Potato buckeye rot agent</name>
    <name type="synonym">Phytophthora parasitica</name>
    <dbReference type="NCBI Taxonomy" id="4792"/>
    <lineage>
        <taxon>Eukaryota</taxon>
        <taxon>Sar</taxon>
        <taxon>Stramenopiles</taxon>
        <taxon>Oomycota</taxon>
        <taxon>Peronosporomycetes</taxon>
        <taxon>Peronosporales</taxon>
        <taxon>Peronosporaceae</taxon>
        <taxon>Phytophthora</taxon>
    </lineage>
</organism>
<sequence>VARSRRVGGRFLEAMIVAFGAALGIHERVFGENTIRLV</sequence>
<dbReference type="EMBL" id="KI688255">
    <property type="protein sequence ID" value="ETK78215.1"/>
    <property type="molecule type" value="Genomic_DNA"/>
</dbReference>
<dbReference type="EMBL" id="KI681701">
    <property type="protein sequence ID" value="ETL84882.1"/>
    <property type="molecule type" value="Genomic_DNA"/>
</dbReference>